<gene>
    <name evidence="3" type="ORF">A8V01_10220</name>
</gene>
<keyword evidence="1" id="KW-0560">Oxidoreductase</keyword>
<dbReference type="Pfam" id="PF08240">
    <property type="entry name" value="ADH_N"/>
    <property type="match status" value="1"/>
</dbReference>
<sequence>MARISCVEPGQLMLDACAMPVPVHGEALVRIRRVGICGTDYHIVRGTQPYLTYPRVPGHELAGEIVAAGECSEWRAGMPVCIMPYHSCDTCIACRQGKPNCCTAISVLGVHKDGGLAEYLAIDERYLIAADGLSLDEIAMVEFLAIGRHAVCRSGTVAGERVLIVGAGPIGMATAFFAARSGAEVTVLDGNADRVRLCVDRLGAYRGEVLNTDTADRLAALTDGDFFDCVFDATGNAGAIEAGFAYVAHGGRYVLVSIVTADIRFSDPEFHKREMSVIGSRNATHQDFADVIEVLRARAFPLDAVVSHKLPFADVPEAIWRLMEPGTGVIKALVVL</sequence>
<dbReference type="GO" id="GO:0016491">
    <property type="term" value="F:oxidoreductase activity"/>
    <property type="evidence" value="ECO:0007669"/>
    <property type="project" value="UniProtKB-KW"/>
</dbReference>
<dbReference type="OrthoDB" id="9773078at2"/>
<dbReference type="InterPro" id="IPR013154">
    <property type="entry name" value="ADH-like_N"/>
</dbReference>
<dbReference type="Gene3D" id="3.40.50.720">
    <property type="entry name" value="NAD(P)-binding Rossmann-like Domain"/>
    <property type="match status" value="1"/>
</dbReference>
<evidence type="ECO:0000256" key="1">
    <source>
        <dbReference type="ARBA" id="ARBA00023002"/>
    </source>
</evidence>
<dbReference type="RefSeq" id="WP_103099009.1">
    <property type="nucleotide sequence ID" value="NZ_LYMM01000084.1"/>
</dbReference>
<name>A0A2K2FTX5_9SPHN</name>
<dbReference type="SUPFAM" id="SSF50129">
    <property type="entry name" value="GroES-like"/>
    <property type="match status" value="1"/>
</dbReference>
<dbReference type="InterPro" id="IPR013149">
    <property type="entry name" value="ADH-like_C"/>
</dbReference>
<protein>
    <submittedName>
        <fullName evidence="3">Dehydrogenase</fullName>
    </submittedName>
</protein>
<dbReference type="SUPFAM" id="SSF51735">
    <property type="entry name" value="NAD(P)-binding Rossmann-fold domains"/>
    <property type="match status" value="1"/>
</dbReference>
<feature type="domain" description="Enoyl reductase (ER)" evidence="2">
    <location>
        <begin position="10"/>
        <end position="334"/>
    </location>
</feature>
<dbReference type="InterPro" id="IPR020843">
    <property type="entry name" value="ER"/>
</dbReference>
<dbReference type="Gene3D" id="3.90.180.10">
    <property type="entry name" value="Medium-chain alcohol dehydrogenases, catalytic domain"/>
    <property type="match status" value="1"/>
</dbReference>
<dbReference type="InterPro" id="IPR036291">
    <property type="entry name" value="NAD(P)-bd_dom_sf"/>
</dbReference>
<dbReference type="AlphaFoldDB" id="A0A2K2FTX5"/>
<evidence type="ECO:0000313" key="4">
    <source>
        <dbReference type="Proteomes" id="UP000236327"/>
    </source>
</evidence>
<dbReference type="InterPro" id="IPR050129">
    <property type="entry name" value="Zn_alcohol_dh"/>
</dbReference>
<proteinExistence type="predicted"/>
<dbReference type="CDD" id="cd08261">
    <property type="entry name" value="Zn_ADH7"/>
    <property type="match status" value="1"/>
</dbReference>
<keyword evidence="4" id="KW-1185">Reference proteome</keyword>
<dbReference type="Pfam" id="PF00107">
    <property type="entry name" value="ADH_zinc_N"/>
    <property type="match status" value="1"/>
</dbReference>
<dbReference type="PANTHER" id="PTHR43401:SF3">
    <property type="entry name" value="L-GALACTONATE-5-DEHYDROGENASE"/>
    <property type="match status" value="1"/>
</dbReference>
<evidence type="ECO:0000259" key="2">
    <source>
        <dbReference type="SMART" id="SM00829"/>
    </source>
</evidence>
<reference evidence="3 4" key="1">
    <citation type="submission" date="2016-05" db="EMBL/GenBank/DDBJ databases">
        <title>Complete genome sequence of Novosphingobium guangzhouense SA925(T).</title>
        <authorList>
            <person name="Sha S."/>
        </authorList>
    </citation>
    <scope>NUCLEOTIDE SEQUENCE [LARGE SCALE GENOMIC DNA]</scope>
    <source>
        <strain evidence="3 4">SA925</strain>
    </source>
</reference>
<dbReference type="InterPro" id="IPR011032">
    <property type="entry name" value="GroES-like_sf"/>
</dbReference>
<comment type="caution">
    <text evidence="3">The sequence shown here is derived from an EMBL/GenBank/DDBJ whole genome shotgun (WGS) entry which is preliminary data.</text>
</comment>
<dbReference type="EMBL" id="LYMM01000084">
    <property type="protein sequence ID" value="PNU02232.1"/>
    <property type="molecule type" value="Genomic_DNA"/>
</dbReference>
<organism evidence="3 4">
    <name type="scientific">Novosphingobium guangzhouense</name>
    <dbReference type="NCBI Taxonomy" id="1850347"/>
    <lineage>
        <taxon>Bacteria</taxon>
        <taxon>Pseudomonadati</taxon>
        <taxon>Pseudomonadota</taxon>
        <taxon>Alphaproteobacteria</taxon>
        <taxon>Sphingomonadales</taxon>
        <taxon>Sphingomonadaceae</taxon>
        <taxon>Novosphingobium</taxon>
    </lineage>
</organism>
<dbReference type="SMART" id="SM00829">
    <property type="entry name" value="PKS_ER"/>
    <property type="match status" value="1"/>
</dbReference>
<accession>A0A2K2FTX5</accession>
<dbReference type="PANTHER" id="PTHR43401">
    <property type="entry name" value="L-THREONINE 3-DEHYDROGENASE"/>
    <property type="match status" value="1"/>
</dbReference>
<evidence type="ECO:0000313" key="3">
    <source>
        <dbReference type="EMBL" id="PNU02232.1"/>
    </source>
</evidence>
<dbReference type="Proteomes" id="UP000236327">
    <property type="component" value="Unassembled WGS sequence"/>
</dbReference>